<evidence type="ECO:0000256" key="4">
    <source>
        <dbReference type="ARBA" id="ARBA00042347"/>
    </source>
</evidence>
<dbReference type="InterPro" id="IPR000357">
    <property type="entry name" value="HEAT"/>
</dbReference>
<feature type="compositionally biased region" description="Polar residues" evidence="6">
    <location>
        <begin position="683"/>
        <end position="692"/>
    </location>
</feature>
<dbReference type="InterPro" id="IPR001245">
    <property type="entry name" value="Ser-Thr/Tyr_kinase_cat_dom"/>
</dbReference>
<dbReference type="InterPro" id="IPR011009">
    <property type="entry name" value="Kinase-like_dom_sf"/>
</dbReference>
<dbReference type="OrthoDB" id="447103at2759"/>
<dbReference type="GO" id="GO:0004672">
    <property type="term" value="F:protein kinase activity"/>
    <property type="evidence" value="ECO:0007669"/>
    <property type="project" value="InterPro"/>
</dbReference>
<dbReference type="InterPro" id="IPR011989">
    <property type="entry name" value="ARM-like"/>
</dbReference>
<evidence type="ECO:0000313" key="8">
    <source>
        <dbReference type="EMBL" id="CAB3375150.1"/>
    </source>
</evidence>
<dbReference type="InterPro" id="IPR051177">
    <property type="entry name" value="CIK-Related_Protein"/>
</dbReference>
<evidence type="ECO:0000256" key="2">
    <source>
        <dbReference type="ARBA" id="ARBA00038349"/>
    </source>
</evidence>
<dbReference type="AlphaFoldDB" id="A0A8S1CWI9"/>
<feature type="compositionally biased region" description="Basic and acidic residues" evidence="6">
    <location>
        <begin position="740"/>
        <end position="768"/>
    </location>
</feature>
<dbReference type="InterPro" id="IPR000719">
    <property type="entry name" value="Prot_kinase_dom"/>
</dbReference>
<comment type="similarity">
    <text evidence="2">Belongs to the protein kinase superfamily.</text>
</comment>
<dbReference type="Gene3D" id="1.10.510.10">
    <property type="entry name" value="Transferase(Phosphotransferase) domain 1"/>
    <property type="match status" value="1"/>
</dbReference>
<dbReference type="SUPFAM" id="SSF56112">
    <property type="entry name" value="Protein kinase-like (PK-like)"/>
    <property type="match status" value="1"/>
</dbReference>
<accession>A0A8S1CWI9</accession>
<dbReference type="Pfam" id="PF02985">
    <property type="entry name" value="HEAT"/>
    <property type="match status" value="1"/>
</dbReference>
<name>A0A8S1CWI9_9INSE</name>
<proteinExistence type="inferred from homology"/>
<evidence type="ECO:0000313" key="9">
    <source>
        <dbReference type="Proteomes" id="UP000494165"/>
    </source>
</evidence>
<keyword evidence="9" id="KW-1185">Reference proteome</keyword>
<evidence type="ECO:0000259" key="7">
    <source>
        <dbReference type="PROSITE" id="PS50011"/>
    </source>
</evidence>
<dbReference type="InterPro" id="IPR016024">
    <property type="entry name" value="ARM-type_fold"/>
</dbReference>
<evidence type="ECO:0000256" key="5">
    <source>
        <dbReference type="ARBA" id="ARBA00056114"/>
    </source>
</evidence>
<dbReference type="Gene3D" id="1.25.10.10">
    <property type="entry name" value="Leucine-rich Repeat Variant"/>
    <property type="match status" value="1"/>
</dbReference>
<dbReference type="Pfam" id="PF07714">
    <property type="entry name" value="PK_Tyr_Ser-Thr"/>
    <property type="match status" value="1"/>
</dbReference>
<keyword evidence="1" id="KW-0677">Repeat</keyword>
<feature type="compositionally biased region" description="Acidic residues" evidence="6">
    <location>
        <begin position="666"/>
        <end position="679"/>
    </location>
</feature>
<evidence type="ECO:0000256" key="6">
    <source>
        <dbReference type="SAM" id="MobiDB-lite"/>
    </source>
</evidence>
<reference evidence="8 9" key="1">
    <citation type="submission" date="2020-04" db="EMBL/GenBank/DDBJ databases">
        <authorList>
            <person name="Alioto T."/>
            <person name="Alioto T."/>
            <person name="Gomez Garrido J."/>
        </authorList>
    </citation>
    <scope>NUCLEOTIDE SEQUENCE [LARGE SCALE GENOMIC DNA]</scope>
</reference>
<dbReference type="Proteomes" id="UP000494165">
    <property type="component" value="Unassembled WGS sequence"/>
</dbReference>
<dbReference type="PANTHER" id="PTHR12984">
    <property type="entry name" value="SCY1-RELATED S/T PROTEIN KINASE-LIKE"/>
    <property type="match status" value="1"/>
</dbReference>
<feature type="domain" description="Protein kinase" evidence="7">
    <location>
        <begin position="11"/>
        <end position="269"/>
    </location>
</feature>
<comment type="function">
    <text evidence="5">Regulates COPI-mediated retrograde protein traffic at the interface between the Golgi apparatus and the endoplasmic reticulum. Involved in the maintenance of the Golgi apparatus morphology.</text>
</comment>
<feature type="compositionally biased region" description="Acidic residues" evidence="6">
    <location>
        <begin position="630"/>
        <end position="642"/>
    </location>
</feature>
<dbReference type="GO" id="GO:0005524">
    <property type="term" value="F:ATP binding"/>
    <property type="evidence" value="ECO:0007669"/>
    <property type="project" value="InterPro"/>
</dbReference>
<evidence type="ECO:0000256" key="3">
    <source>
        <dbReference type="ARBA" id="ARBA00040972"/>
    </source>
</evidence>
<organism evidence="8 9">
    <name type="scientific">Cloeon dipterum</name>
    <dbReference type="NCBI Taxonomy" id="197152"/>
    <lineage>
        <taxon>Eukaryota</taxon>
        <taxon>Metazoa</taxon>
        <taxon>Ecdysozoa</taxon>
        <taxon>Arthropoda</taxon>
        <taxon>Hexapoda</taxon>
        <taxon>Insecta</taxon>
        <taxon>Pterygota</taxon>
        <taxon>Palaeoptera</taxon>
        <taxon>Ephemeroptera</taxon>
        <taxon>Pisciforma</taxon>
        <taxon>Baetidae</taxon>
        <taxon>Cloeon</taxon>
    </lineage>
</organism>
<gene>
    <name evidence="8" type="ORF">CLODIP_2_CD12914</name>
</gene>
<comment type="caution">
    <text evidence="8">The sequence shown here is derived from an EMBL/GenBank/DDBJ whole genome shotgun (WGS) entry which is preliminary data.</text>
</comment>
<feature type="region of interest" description="Disordered" evidence="6">
    <location>
        <begin position="590"/>
        <end position="785"/>
    </location>
</feature>
<sequence>MWSFFARDPSKDFPYEIGEVLSNDLDRGRSLWSIHKGKKKSSGEDVSVFSFDAKNGVQLFELAKGAMKRFKTLRHPYILPFFDGFESDKGVYFATECVEPLEAHLSKLTLTGQQKALYLSWGIFQIARVLNFLLNDCNLRHNNICISSIYVNAAGEWKLGGLEYVSSVDEGPKVIQKTLPSLEKYNPPEFSDHSKQRFVSKFSGDMWGFGCLIWEAFNGPLPQSSSLRSLDKIPKPLIPVFNELTGPSPSNRPNPADVIDRLRRGGSYFSNNLVDALLFLEEIQIKDKNEKNKFFSSLTDKLDLFPESICRHKILPQLITAFEYGDAGSPVLAPLFKLGKLLPEIEYQKKIVPCVVKLFSSNDRATRIRLLQQLELFIDHLQPSTVNDQIFPQLANGFMDTNPTIREQTIKSFLHLAPKLNYNNLNVETLRQFARLQAKDDQGGIRTNTTVCLGKISPHLHPQIRQKVLISAFIRAMRDPFPPARNAGVLALAATQQYYLLQEVAARILPALCQLTCDPEKSVRDNAFRTIKGFLGKLEKVSEDPSLKESMEADVNIATPNSANSSATWTGWAVSAVTSKFYRGSVDKKGVSKSALPTDQTSSSTPSTGTSSINSSVDKDDVVKTPDSNTDLDDNWDGDNWGDMDSSPAKSKDVEVEVASGKNEGWDTEDWGSIEDVPEEATPTENTSSWKQDFSCASKPASSYDWAAPASGGSSLTQRVETKAQSSDWDDAGWEPLETAPKDDKMDEAKRKREEKKQQRQKELEARRANRTGGAMKLGSKKAYD</sequence>
<dbReference type="PANTHER" id="PTHR12984:SF3">
    <property type="entry name" value="N-TERMINAL KINASE-LIKE PROTEIN"/>
    <property type="match status" value="1"/>
</dbReference>
<evidence type="ECO:0000256" key="1">
    <source>
        <dbReference type="ARBA" id="ARBA00022737"/>
    </source>
</evidence>
<dbReference type="EMBL" id="CADEPI010000108">
    <property type="protein sequence ID" value="CAB3375150.1"/>
    <property type="molecule type" value="Genomic_DNA"/>
</dbReference>
<dbReference type="SUPFAM" id="SSF48371">
    <property type="entry name" value="ARM repeat"/>
    <property type="match status" value="1"/>
</dbReference>
<protein>
    <recommendedName>
        <fullName evidence="3">N-terminal kinase-like protein</fullName>
    </recommendedName>
    <alternativeName>
        <fullName evidence="4">SCY1-like protein 1</fullName>
    </alternativeName>
</protein>
<dbReference type="Gene3D" id="3.30.200.20">
    <property type="entry name" value="Phosphorylase Kinase, domain 1"/>
    <property type="match status" value="1"/>
</dbReference>
<feature type="compositionally biased region" description="Polar residues" evidence="6">
    <location>
        <begin position="712"/>
        <end position="727"/>
    </location>
</feature>
<feature type="compositionally biased region" description="Low complexity" evidence="6">
    <location>
        <begin position="598"/>
        <end position="616"/>
    </location>
</feature>
<dbReference type="PROSITE" id="PS50011">
    <property type="entry name" value="PROTEIN_KINASE_DOM"/>
    <property type="match status" value="1"/>
</dbReference>